<evidence type="ECO:0000313" key="2">
    <source>
        <dbReference type="EMBL" id="ETR66871.1"/>
    </source>
</evidence>
<reference evidence="3" key="1">
    <citation type="submission" date="2012-11" db="EMBL/GenBank/DDBJ databases">
        <authorList>
            <person name="Lucero-Rivera Y.E."/>
            <person name="Tovar-Ramirez D."/>
        </authorList>
    </citation>
    <scope>NUCLEOTIDE SEQUENCE [LARGE SCALE GENOMIC DNA]</scope>
    <source>
        <strain evidence="3">Araruama</strain>
    </source>
</reference>
<proteinExistence type="predicted"/>
<dbReference type="InterPro" id="IPR001279">
    <property type="entry name" value="Metallo-B-lactamas"/>
</dbReference>
<dbReference type="PANTHER" id="PTHR46018">
    <property type="entry name" value="ZINC PHOSPHODIESTERASE ELAC PROTEIN 1"/>
    <property type="match status" value="1"/>
</dbReference>
<sequence length="353" mass="40347">MRPSFHMRLVNGPFDDPCLFLSFAFEKRAFLFDLGECHKLTARDLLKVSHVFVSHTHIDHFIGFDRLLRIVLSRNKTIKLFGPPGFIANIEGKLRGYTWNLIKDHALILEVSEIHPGVIKKTVFSCAHGLLPGVDAPNMPFYCQIVKEPGFTVYADILEHKIPCLGFRMEERFHVNMIKEKMDALNLPSGPWINLFKKALFEKKDPNTPFYVTDHQQYPLGELAQQIACITPGQKIAYITDVIYSEKNRERIIRLAKGVDVLFIESAFLHKDKIMAEKKYHLTTVQAGSMAREAGVGRMEVFHFSTRYMHAAQIVYQEALDAFLEKECNQNRLNSGDTILRNARKISSPIPGT</sequence>
<organism evidence="2 3">
    <name type="scientific">Candidatus Magnetoglobus multicellularis str. Araruama</name>
    <dbReference type="NCBI Taxonomy" id="890399"/>
    <lineage>
        <taxon>Bacteria</taxon>
        <taxon>Pseudomonadati</taxon>
        <taxon>Thermodesulfobacteriota</taxon>
        <taxon>Desulfobacteria</taxon>
        <taxon>Desulfobacterales</taxon>
        <taxon>Desulfobacteraceae</taxon>
        <taxon>Candidatus Magnetoglobus</taxon>
    </lineage>
</organism>
<gene>
    <name evidence="2" type="ORF">OMM_05441</name>
</gene>
<dbReference type="GO" id="GO:0042781">
    <property type="term" value="F:3'-tRNA processing endoribonuclease activity"/>
    <property type="evidence" value="ECO:0007669"/>
    <property type="project" value="TreeGrafter"/>
</dbReference>
<accession>A0A1V1NWD7</accession>
<dbReference type="PANTHER" id="PTHR46018:SF7">
    <property type="entry name" value="RIBONUCLEASE Z"/>
    <property type="match status" value="1"/>
</dbReference>
<dbReference type="AlphaFoldDB" id="A0A1V1NWD7"/>
<dbReference type="InterPro" id="IPR036866">
    <property type="entry name" value="RibonucZ/Hydroxyglut_hydro"/>
</dbReference>
<dbReference type="Proteomes" id="UP000189670">
    <property type="component" value="Unassembled WGS sequence"/>
</dbReference>
<name>A0A1V1NWD7_9BACT</name>
<dbReference type="SUPFAM" id="SSF56281">
    <property type="entry name" value="Metallo-hydrolase/oxidoreductase"/>
    <property type="match status" value="1"/>
</dbReference>
<comment type="caution">
    <text evidence="2">The sequence shown here is derived from an EMBL/GenBank/DDBJ whole genome shotgun (WGS) entry which is preliminary data.</text>
</comment>
<dbReference type="Gene3D" id="3.60.15.10">
    <property type="entry name" value="Ribonuclease Z/Hydroxyacylglutathione hydrolase-like"/>
    <property type="match status" value="1"/>
</dbReference>
<protein>
    <submittedName>
        <fullName evidence="2">Ribonuclease Z</fullName>
    </submittedName>
</protein>
<evidence type="ECO:0000259" key="1">
    <source>
        <dbReference type="Pfam" id="PF12706"/>
    </source>
</evidence>
<dbReference type="Pfam" id="PF12706">
    <property type="entry name" value="Lactamase_B_2"/>
    <property type="match status" value="1"/>
</dbReference>
<evidence type="ECO:0000313" key="3">
    <source>
        <dbReference type="Proteomes" id="UP000189670"/>
    </source>
</evidence>
<feature type="domain" description="Metallo-beta-lactamase" evidence="1">
    <location>
        <begin position="231"/>
        <end position="304"/>
    </location>
</feature>
<dbReference type="EMBL" id="ATBP01001696">
    <property type="protein sequence ID" value="ETR66871.1"/>
    <property type="molecule type" value="Genomic_DNA"/>
</dbReference>
<dbReference type="NCBIfam" id="NF002558">
    <property type="entry name" value="PRK02126.1"/>
    <property type="match status" value="1"/>
</dbReference>